<evidence type="ECO:0000313" key="6">
    <source>
        <dbReference type="Proteomes" id="UP000332933"/>
    </source>
</evidence>
<dbReference type="EMBL" id="VJMH01006522">
    <property type="protein sequence ID" value="KAF0689044.1"/>
    <property type="molecule type" value="Genomic_DNA"/>
</dbReference>
<evidence type="ECO:0000256" key="1">
    <source>
        <dbReference type="SAM" id="MobiDB-lite"/>
    </source>
</evidence>
<dbReference type="Pfam" id="PF10988">
    <property type="entry name" value="DUF2807"/>
    <property type="match status" value="1"/>
</dbReference>
<reference evidence="5 6" key="1">
    <citation type="submission" date="2019-03" db="EMBL/GenBank/DDBJ databases">
        <authorList>
            <person name="Gaulin E."/>
            <person name="Dumas B."/>
        </authorList>
    </citation>
    <scope>NUCLEOTIDE SEQUENCE [LARGE SCALE GENOMIC DNA]</scope>
    <source>
        <strain evidence="5">CBS 568.67</strain>
    </source>
</reference>
<keyword evidence="2" id="KW-1133">Transmembrane helix</keyword>
<dbReference type="PANTHER" id="PTHR39200">
    <property type="entry name" value="HYPOTHETICAL EXPORTED PROTEIN"/>
    <property type="match status" value="1"/>
</dbReference>
<feature type="compositionally biased region" description="Basic and acidic residues" evidence="1">
    <location>
        <begin position="723"/>
        <end position="733"/>
    </location>
</feature>
<reference evidence="4" key="2">
    <citation type="submission" date="2019-06" db="EMBL/GenBank/DDBJ databases">
        <title>Genomics analysis of Aphanomyces spp. identifies a new class of oomycete effector associated with host adaptation.</title>
        <authorList>
            <person name="Gaulin E."/>
        </authorList>
    </citation>
    <scope>NUCLEOTIDE SEQUENCE</scope>
    <source>
        <strain evidence="4">CBS 578.67</strain>
    </source>
</reference>
<name>A0A485LCV7_9STRA</name>
<keyword evidence="2" id="KW-0472">Membrane</keyword>
<accession>A0A485LCV7</accession>
<dbReference type="Gene3D" id="2.160.20.120">
    <property type="match status" value="2"/>
</dbReference>
<dbReference type="Proteomes" id="UP000332933">
    <property type="component" value="Unassembled WGS sequence"/>
</dbReference>
<feature type="transmembrane region" description="Helical" evidence="2">
    <location>
        <begin position="676"/>
        <end position="697"/>
    </location>
</feature>
<protein>
    <submittedName>
        <fullName evidence="5">Aste57867_19459 protein</fullName>
    </submittedName>
</protein>
<organism evidence="5 6">
    <name type="scientific">Aphanomyces stellatus</name>
    <dbReference type="NCBI Taxonomy" id="120398"/>
    <lineage>
        <taxon>Eukaryota</taxon>
        <taxon>Sar</taxon>
        <taxon>Stramenopiles</taxon>
        <taxon>Oomycota</taxon>
        <taxon>Saprolegniomycetes</taxon>
        <taxon>Saprolegniales</taxon>
        <taxon>Verrucalvaceae</taxon>
        <taxon>Aphanomyces</taxon>
    </lineage>
</organism>
<evidence type="ECO:0000313" key="4">
    <source>
        <dbReference type="EMBL" id="KAF0689044.1"/>
    </source>
</evidence>
<proteinExistence type="predicted"/>
<evidence type="ECO:0000313" key="5">
    <source>
        <dbReference type="EMBL" id="VFT96171.1"/>
    </source>
</evidence>
<dbReference type="AlphaFoldDB" id="A0A485LCV7"/>
<feature type="region of interest" description="Disordered" evidence="1">
    <location>
        <begin position="764"/>
        <end position="803"/>
    </location>
</feature>
<dbReference type="InterPro" id="IPR021255">
    <property type="entry name" value="DUF2807"/>
</dbReference>
<dbReference type="EMBL" id="CAADRA010006543">
    <property type="protein sequence ID" value="VFT96171.1"/>
    <property type="molecule type" value="Genomic_DNA"/>
</dbReference>
<feature type="compositionally biased region" description="Polar residues" evidence="1">
    <location>
        <begin position="704"/>
        <end position="722"/>
    </location>
</feature>
<evidence type="ECO:0000256" key="2">
    <source>
        <dbReference type="SAM" id="Phobius"/>
    </source>
</evidence>
<dbReference type="PANTHER" id="PTHR39200:SF1">
    <property type="entry name" value="AUTO-TRANSPORTER ADHESIN HEAD GIN DOMAIN-CONTAINING PROTEIN-RELATED"/>
    <property type="match status" value="1"/>
</dbReference>
<dbReference type="OrthoDB" id="79828at2759"/>
<evidence type="ECO:0000259" key="3">
    <source>
        <dbReference type="Pfam" id="PF10988"/>
    </source>
</evidence>
<keyword evidence="6" id="KW-1185">Reference proteome</keyword>
<feature type="region of interest" description="Disordered" evidence="1">
    <location>
        <begin position="702"/>
        <end position="743"/>
    </location>
</feature>
<keyword evidence="2" id="KW-0812">Transmembrane</keyword>
<sequence>MDDSKLYPPYTFGVGANITALHINCDRTFVLEAPDTTETRIEGITDLPIAKWDGLGYSESVVNGETTLVMSCIAASSVRRYLVNVYVPTRSIRTITFVSSGTLVVYPQTLVTSPSESIAIENTNSGTIFVQDSAISVGRLRVHAAGSGSIQWDVPTTVVATAADLTSSDASSVALFASTAFQVHEMKVSSIGTGDVAVSSSNLTITTHLQTEIAGSGNVVFSCNGTCGDQSIRQMGPGNAYTSAITCANTSVLAASAGDVYVATTNALDVDQMGSGTVYLELSPERDQVPTLSGILRLVHRAPTIPAISHVQAPPHVLLRPSSRENKPSDDDMTNEVKQYHVTLDGTFTALDLDCGRTFVVEDPAQNEAIIRYEIITDSSSYLWQAYGHTEGVVGGDKTLGLVCKPVNSSKPHYVNIYVATRSILKITSRADGDVVVYPQTLVSSNSTALSISNGGMGNIFIQDSHAVVTQTLSLHVDAAGSIQWNVPTTVATTAIDLRASDTGSIFVFASTSLAAPSLVAAASGSGGIAVAATTMAVSALETDISELWLMLALVLGSGGVAYSTTNGSCANHAIKQMGPGNAYTSAIMCANTTVLAASSGDIYLAVMRSLDVNQMGSGTVYLEQVSPLPPFLSGRYQLLQTNPRPLVIPHVPVPPHDMDGWPETHSPRGNYFADGFAVCLVVFGLYFCFSCCCCCWRRKKPRPTTTSEGTTEYQATASQPTKETRAMQREPKQQTPLYDPYSGTISYVNTEGRTLLQPRDDAHYEFVPSNPHGATPTLNGGNVPLYTPQRSYGSNDHAGKSP</sequence>
<gene>
    <name evidence="5" type="primary">Aste57867_19459</name>
    <name evidence="4" type="ORF">As57867_019395</name>
    <name evidence="5" type="ORF">ASTE57867_19459</name>
</gene>
<feature type="domain" description="Putative auto-transporter adhesin head GIN" evidence="3">
    <location>
        <begin position="157"/>
        <end position="280"/>
    </location>
</feature>